<evidence type="ECO:0000256" key="1">
    <source>
        <dbReference type="SAM" id="MobiDB-lite"/>
    </source>
</evidence>
<dbReference type="OrthoDB" id="4862968at2"/>
<keyword evidence="4" id="KW-1185">Reference proteome</keyword>
<accession>E3IW10</accession>
<dbReference type="STRING" id="298654.FraEuI1c_6971"/>
<feature type="transmembrane region" description="Helical" evidence="2">
    <location>
        <begin position="282"/>
        <end position="309"/>
    </location>
</feature>
<dbReference type="InParanoid" id="E3IW10"/>
<feature type="transmembrane region" description="Helical" evidence="2">
    <location>
        <begin position="192"/>
        <end position="215"/>
    </location>
</feature>
<evidence type="ECO:0000313" key="4">
    <source>
        <dbReference type="Proteomes" id="UP000002484"/>
    </source>
</evidence>
<dbReference type="Proteomes" id="UP000002484">
    <property type="component" value="Chromosome"/>
</dbReference>
<name>E3IW10_PSEI1</name>
<reference evidence="3 4" key="1">
    <citation type="submission" date="2010-10" db="EMBL/GenBank/DDBJ databases">
        <title>Complete sequence of Frankia sp. EuI1c.</title>
        <authorList>
            <consortium name="US DOE Joint Genome Institute"/>
            <person name="Lucas S."/>
            <person name="Copeland A."/>
            <person name="Lapidus A."/>
            <person name="Cheng J.-F."/>
            <person name="Bruce D."/>
            <person name="Goodwin L."/>
            <person name="Pitluck S."/>
            <person name="Chertkov O."/>
            <person name="Detter J.C."/>
            <person name="Han C."/>
            <person name="Tapia R."/>
            <person name="Land M."/>
            <person name="Hauser L."/>
            <person name="Jeffries C."/>
            <person name="Kyrpides N."/>
            <person name="Ivanova N."/>
            <person name="Mikhailova N."/>
            <person name="Beauchemin N."/>
            <person name="Sen A."/>
            <person name="Sur S.A."/>
            <person name="Gtari M."/>
            <person name="Wall L."/>
            <person name="Tisa L."/>
            <person name="Woyke T."/>
        </authorList>
    </citation>
    <scope>NUCLEOTIDE SEQUENCE [LARGE SCALE GENOMIC DNA]</scope>
    <source>
        <strain evidence="4">DSM 45817 / CECT 9037 / EuI1c</strain>
    </source>
</reference>
<protein>
    <submittedName>
        <fullName evidence="3">Uncharacterized protein</fullName>
    </submittedName>
</protein>
<dbReference type="HOGENOM" id="CLU_870835_0_0_11"/>
<feature type="transmembrane region" description="Helical" evidence="2">
    <location>
        <begin position="50"/>
        <end position="71"/>
    </location>
</feature>
<feature type="transmembrane region" description="Helical" evidence="2">
    <location>
        <begin position="252"/>
        <end position="270"/>
    </location>
</feature>
<gene>
    <name evidence="3" type="ordered locus">FraEuI1c_6971</name>
</gene>
<keyword evidence="2" id="KW-0472">Membrane</keyword>
<dbReference type="AlphaFoldDB" id="E3IW10"/>
<feature type="transmembrane region" description="Helical" evidence="2">
    <location>
        <begin position="83"/>
        <end position="101"/>
    </location>
</feature>
<proteinExistence type="predicted"/>
<feature type="region of interest" description="Disordered" evidence="1">
    <location>
        <begin position="1"/>
        <end position="29"/>
    </location>
</feature>
<organism evidence="3 4">
    <name type="scientific">Pseudofrankia inefficax (strain DSM 45817 / CECT 9037 / DDB 130130 / EuI1c)</name>
    <name type="common">Frankia inefficax</name>
    <dbReference type="NCBI Taxonomy" id="298654"/>
    <lineage>
        <taxon>Bacteria</taxon>
        <taxon>Bacillati</taxon>
        <taxon>Actinomycetota</taxon>
        <taxon>Actinomycetes</taxon>
        <taxon>Frankiales</taxon>
        <taxon>Frankiaceae</taxon>
        <taxon>Pseudofrankia</taxon>
    </lineage>
</organism>
<keyword evidence="2" id="KW-0812">Transmembrane</keyword>
<dbReference type="RefSeq" id="WP_013428049.1">
    <property type="nucleotide sequence ID" value="NC_014666.1"/>
</dbReference>
<feature type="transmembrane region" description="Helical" evidence="2">
    <location>
        <begin position="122"/>
        <end position="145"/>
    </location>
</feature>
<evidence type="ECO:0000313" key="3">
    <source>
        <dbReference type="EMBL" id="ADP84938.1"/>
    </source>
</evidence>
<sequence length="319" mass="33476">MTAPAADTVDRGGTGGEWAGRREGTPYGASRRSTSVRVLAALAWLEARRYVSNPLFVVGLALTGLMMYSTLRHPISDLNGLHSAPAMFLGVFGIAIGFRLSQALDRTAETLAVTPTPAPVRTAAMSLAALVPFVFGVGSLLALVVMERLRGPAFGVFGPADQVTILAGQVAVSALGGPLLGIAVARWARTLWVLPVVVVAIGVWIFVVTGLAYAYPGSLLVAALRLFAPYAYFFDSPGGEGQVTTWRGSPEYFLGWQLALCGLTFLTGLVRGATGPARRRLLGALGVLLLTAAALFILAFTGGLGHALVTYPDGHTRPW</sequence>
<dbReference type="EMBL" id="CP002299">
    <property type="protein sequence ID" value="ADP84938.1"/>
    <property type="molecule type" value="Genomic_DNA"/>
</dbReference>
<feature type="transmembrane region" description="Helical" evidence="2">
    <location>
        <begin position="165"/>
        <end position="185"/>
    </location>
</feature>
<keyword evidence="2" id="KW-1133">Transmembrane helix</keyword>
<evidence type="ECO:0000256" key="2">
    <source>
        <dbReference type="SAM" id="Phobius"/>
    </source>
</evidence>
<dbReference type="KEGG" id="fri:FraEuI1c_6971"/>